<dbReference type="KEGG" id="sliu:111362461"/>
<feature type="signal peptide" evidence="1">
    <location>
        <begin position="1"/>
        <end position="20"/>
    </location>
</feature>
<reference evidence="3" key="1">
    <citation type="submission" date="2025-08" db="UniProtKB">
        <authorList>
            <consortium name="RefSeq"/>
        </authorList>
    </citation>
    <scope>IDENTIFICATION</scope>
    <source>
        <strain evidence="3">Ishihara</strain>
        <tissue evidence="3">Whole body</tissue>
    </source>
</reference>
<dbReference type="OrthoDB" id="7281046at2759"/>
<keyword evidence="1" id="KW-0732">Signal</keyword>
<evidence type="ECO:0000256" key="1">
    <source>
        <dbReference type="SAM" id="SignalP"/>
    </source>
</evidence>
<dbReference type="RefSeq" id="XP_022834901.1">
    <property type="nucleotide sequence ID" value="XM_022979133.1"/>
</dbReference>
<gene>
    <name evidence="3" type="primary">LOC111362461</name>
</gene>
<keyword evidence="2" id="KW-1185">Reference proteome</keyword>
<proteinExistence type="predicted"/>
<name>A0A9J7EPZ4_SPOLT</name>
<feature type="chain" id="PRO_5039915751" evidence="1">
    <location>
        <begin position="21"/>
        <end position="338"/>
    </location>
</feature>
<sequence length="338" mass="38076">MITRFLLVAVFTLVLKNARTQTIDDLAPQNPVTIASSPTTASKWEQLIPALQLIRANTEIKKERLHNVMKLIKIILAEEMENKEGSKIDSDEGIDEKKREEKEEAMNVINKEEEQEKGDAFSIPVIDFESIVDERLQSIKEIIDDRNFMLDKSKYECEKDENDMPKNKSANISDIVNKISTALNKLKEPNRPEPETETPNLIPIFRSKENINSLNSLKLSDSRQAEIIPTSNFPAFTIPCQKASDILAETATFPLPNDVLCNNPSGNLKAMAKNTKLNLDNLPFENIVPNSITCVDSEDSLAVLFKPKAISLMQVYGNLLKKITITVLVPYYVSKLPF</sequence>
<dbReference type="AlphaFoldDB" id="A0A9J7EPZ4"/>
<dbReference type="Proteomes" id="UP000301870">
    <property type="component" value="Unplaced"/>
</dbReference>
<organism evidence="2 3">
    <name type="scientific">Spodoptera litura</name>
    <name type="common">Asian cotton leafworm</name>
    <dbReference type="NCBI Taxonomy" id="69820"/>
    <lineage>
        <taxon>Eukaryota</taxon>
        <taxon>Metazoa</taxon>
        <taxon>Ecdysozoa</taxon>
        <taxon>Arthropoda</taxon>
        <taxon>Hexapoda</taxon>
        <taxon>Insecta</taxon>
        <taxon>Pterygota</taxon>
        <taxon>Neoptera</taxon>
        <taxon>Endopterygota</taxon>
        <taxon>Lepidoptera</taxon>
        <taxon>Glossata</taxon>
        <taxon>Ditrysia</taxon>
        <taxon>Noctuoidea</taxon>
        <taxon>Noctuidae</taxon>
        <taxon>Amphipyrinae</taxon>
        <taxon>Spodoptera</taxon>
    </lineage>
</organism>
<accession>A0A9J7EPZ4</accession>
<evidence type="ECO:0000313" key="3">
    <source>
        <dbReference type="RefSeq" id="XP_022834901.1"/>
    </source>
</evidence>
<protein>
    <submittedName>
        <fullName evidence="3">Uncharacterized protein LOC111362461</fullName>
    </submittedName>
</protein>
<evidence type="ECO:0000313" key="2">
    <source>
        <dbReference type="Proteomes" id="UP000301870"/>
    </source>
</evidence>
<dbReference type="GeneID" id="111362461"/>